<evidence type="ECO:0000313" key="7">
    <source>
        <dbReference type="Proteomes" id="UP001628179"/>
    </source>
</evidence>
<dbReference type="SMART" id="SM00248">
    <property type="entry name" value="ANK"/>
    <property type="match status" value="11"/>
</dbReference>
<dbReference type="PROSITE" id="PS50088">
    <property type="entry name" value="ANK_REPEAT"/>
    <property type="match status" value="4"/>
</dbReference>
<dbReference type="PROSITE" id="PS50297">
    <property type="entry name" value="ANK_REP_REGION"/>
    <property type="match status" value="4"/>
</dbReference>
<dbReference type="PANTHER" id="PTHR24198:SF165">
    <property type="entry name" value="ANKYRIN REPEAT-CONTAINING PROTEIN-RELATED"/>
    <property type="match status" value="1"/>
</dbReference>
<reference evidence="6 7" key="1">
    <citation type="submission" date="2024-09" db="EMBL/GenBank/DDBJ databases">
        <title>Itraconazole resistance in Madurella fahalii resulting from another homologue of gene encoding cytochrome P450 14-alpha sterol demethylase (CYP51).</title>
        <authorList>
            <person name="Yoshioka I."/>
            <person name="Fahal A.H."/>
            <person name="Kaneko S."/>
            <person name="Yaguchi T."/>
        </authorList>
    </citation>
    <scope>NUCLEOTIDE SEQUENCE [LARGE SCALE GENOMIC DNA]</scope>
    <source>
        <strain evidence="6 7">IFM 68171</strain>
    </source>
</reference>
<feature type="repeat" description="ANK" evidence="3">
    <location>
        <begin position="1186"/>
        <end position="1218"/>
    </location>
</feature>
<dbReference type="PANTHER" id="PTHR24198">
    <property type="entry name" value="ANKYRIN REPEAT AND PROTEIN KINASE DOMAIN-CONTAINING PROTEIN"/>
    <property type="match status" value="1"/>
</dbReference>
<feature type="region of interest" description="Disordered" evidence="4">
    <location>
        <begin position="152"/>
        <end position="180"/>
    </location>
</feature>
<dbReference type="InterPro" id="IPR025676">
    <property type="entry name" value="Clr5_dom"/>
</dbReference>
<name>A0ABQ0G2G0_9PEZI</name>
<dbReference type="Proteomes" id="UP001628179">
    <property type="component" value="Unassembled WGS sequence"/>
</dbReference>
<feature type="repeat" description="ANK" evidence="3">
    <location>
        <begin position="1114"/>
        <end position="1149"/>
    </location>
</feature>
<keyword evidence="7" id="KW-1185">Reference proteome</keyword>
<dbReference type="InterPro" id="IPR002110">
    <property type="entry name" value="Ankyrin_rpt"/>
</dbReference>
<dbReference type="Pfam" id="PF14420">
    <property type="entry name" value="Clr5"/>
    <property type="match status" value="1"/>
</dbReference>
<accession>A0ABQ0G2G0</accession>
<proteinExistence type="predicted"/>
<dbReference type="RefSeq" id="XP_070913662.1">
    <property type="nucleotide sequence ID" value="XM_071057561.1"/>
</dbReference>
<evidence type="ECO:0000313" key="6">
    <source>
        <dbReference type="EMBL" id="GAB1311929.1"/>
    </source>
</evidence>
<gene>
    <name evidence="6" type="ORF">MFIFM68171_02139</name>
</gene>
<feature type="domain" description="Clr5" evidence="5">
    <location>
        <begin position="14"/>
        <end position="59"/>
    </location>
</feature>
<sequence>MDPSKSQLAQPQPPWGQYHHLLRQLFQEKKKSLKEVKDIMENQHGFPVVPLSTYETKLRDYLGLRKNMKARDWIAVHQQLASRGHRRSAVYLCGTLIPPRKVVKETARYLKQWGAKARENLPLSKDVSIETPPPSPSDVLLSDTTYEIGLPSHRVDNPSGDDGPSFGRTVASPSHASTAVPHISDSEYSNIAMLPNPIKVDETFQILTSAANLSSPAFEIPILNERFVRLWSPLLDKLPTVLLQTTLRGFATDPASPFPCPSVGHGSTWMPPSLEIELERRDAAVLSLSSTMSHLGDELPYGLDLQSSTSFESLHALGIAMYNLANNKWNNPWDHSQEYFVVLWNRSRLIKYIMLNIPPSYLKAFMQHQSVRWARLEFLRWTCEVGDQGDQVFFRSLALALLQDVQWVEEHGIWLLLVAAWHDCDDICKLLMTQRVSPNQQRLFRVPHCPGLMDSFSSPLIEAATRGNIKSVEALLAGGADVNYRCEGYTAAGHLLMALLRDNLDRGPRIEVMKILLRRGSDIDGLFLELREDEYLLGAALYHASPCSLISSYSRVETLLDQALLAGHSDLDRLFRPFFTNPTSERRLTVFGIISNAEEGIQKLQSYLGTAFIPPNVSRSALQDASLLWCLRKCKLRAVAAMIGAGFNPKLLGNRDETLRRTFLEDMFQDQPLTPLSREIASHILRNHKGSGIQDRLIEACIRSCYVDTLSCLLDNSNASTEMDRAVMMVAAARSNNHAAISALRSQYCVDVNKEIAVWNTRYSILLLSAAMAVDVALPRIVRGSGPASAETLTFLISLRADIHTCRPSLWSPQCWVEDEQLQCLIDNEMDCSGTSIYGIMFPSMQVPENPKQEVRHLTNEANSIKAGILRFLIDKDVPIFSPHESESFQDCRNFTSDIHPLSFFISLHPSLEFISRVLHTKIDVNGGGKNRKTDTPLQAAVRVGNTAIVEELLRRGASVLVHSAASGCALTPLKLACGAGEAFPQMYGNHEVVKLLLEYGADPNSDYTSNCSAPPLHVVLCHKKPDLGMTAALLEAGAHLDSPVAYWRSCMRMTDKFIVDYPLHLAVRQVAMAPSELGTDAKDIRGVVKLLLHHGAKPNARLQHSDLFDNKTTGHNALEMACQYDSLNCLELVELLLSHGANSNPPDNYTYKSALALACETKNLRLISLLLEWPGGLDPNAVNPRSPSPLSIAAAKGDLEIAILLLASGARVSADTSGWSGTPWSRPPAMVD</sequence>
<comment type="caution">
    <text evidence="6">The sequence shown here is derived from an EMBL/GenBank/DDBJ whole genome shotgun (WGS) entry which is preliminary data.</text>
</comment>
<keyword evidence="1" id="KW-0677">Repeat</keyword>
<dbReference type="GeneID" id="98172884"/>
<protein>
    <recommendedName>
        <fullName evidence="5">Clr5 domain-containing protein</fullName>
    </recommendedName>
</protein>
<keyword evidence="2 3" id="KW-0040">ANK repeat</keyword>
<evidence type="ECO:0000256" key="2">
    <source>
        <dbReference type="ARBA" id="ARBA00023043"/>
    </source>
</evidence>
<dbReference type="Pfam" id="PF00023">
    <property type="entry name" value="Ank"/>
    <property type="match status" value="1"/>
</dbReference>
<evidence type="ECO:0000259" key="5">
    <source>
        <dbReference type="Pfam" id="PF14420"/>
    </source>
</evidence>
<dbReference type="InterPro" id="IPR036770">
    <property type="entry name" value="Ankyrin_rpt-contain_sf"/>
</dbReference>
<evidence type="ECO:0000256" key="3">
    <source>
        <dbReference type="PROSITE-ProRule" id="PRU00023"/>
    </source>
</evidence>
<dbReference type="SUPFAM" id="SSF48403">
    <property type="entry name" value="Ankyrin repeat"/>
    <property type="match status" value="2"/>
</dbReference>
<organism evidence="6 7">
    <name type="scientific">Madurella fahalii</name>
    <dbReference type="NCBI Taxonomy" id="1157608"/>
    <lineage>
        <taxon>Eukaryota</taxon>
        <taxon>Fungi</taxon>
        <taxon>Dikarya</taxon>
        <taxon>Ascomycota</taxon>
        <taxon>Pezizomycotina</taxon>
        <taxon>Sordariomycetes</taxon>
        <taxon>Sordariomycetidae</taxon>
        <taxon>Sordariales</taxon>
        <taxon>Sordariales incertae sedis</taxon>
        <taxon>Madurella</taxon>
    </lineage>
</organism>
<dbReference type="Gene3D" id="1.25.40.20">
    <property type="entry name" value="Ankyrin repeat-containing domain"/>
    <property type="match status" value="2"/>
</dbReference>
<evidence type="ECO:0000256" key="4">
    <source>
        <dbReference type="SAM" id="MobiDB-lite"/>
    </source>
</evidence>
<dbReference type="Pfam" id="PF12796">
    <property type="entry name" value="Ank_2"/>
    <property type="match status" value="2"/>
</dbReference>
<dbReference type="EMBL" id="BAAFSV010000001">
    <property type="protein sequence ID" value="GAB1311929.1"/>
    <property type="molecule type" value="Genomic_DNA"/>
</dbReference>
<feature type="repeat" description="ANK" evidence="3">
    <location>
        <begin position="455"/>
        <end position="487"/>
    </location>
</feature>
<feature type="repeat" description="ANK" evidence="3">
    <location>
        <begin position="933"/>
        <end position="965"/>
    </location>
</feature>
<evidence type="ECO:0000256" key="1">
    <source>
        <dbReference type="ARBA" id="ARBA00022737"/>
    </source>
</evidence>